<dbReference type="PANTHER" id="PTHR33193">
    <property type="entry name" value="DOMAIN PROTEIN, PUTATIVE (DUF3511)-RELATED"/>
    <property type="match status" value="1"/>
</dbReference>
<evidence type="ECO:0000313" key="1">
    <source>
        <dbReference type="Proteomes" id="UP000827889"/>
    </source>
</evidence>
<accession>A0A8B8P7J5</accession>
<reference evidence="2" key="1">
    <citation type="submission" date="2025-08" db="UniProtKB">
        <authorList>
            <consortium name="RefSeq"/>
        </authorList>
    </citation>
    <scope>IDENTIFICATION</scope>
    <source>
        <tissue evidence="2">Leaf</tissue>
    </source>
</reference>
<sequence length="129" mass="14828">MEDYDRSGTYSYGGNSHNFNASSSNNNMQLQTYYGGPHELRCYSASYAQAQTNGNFHGDNKRRDFKLKKGKSTSASASNSWSIADPELQRKRRVASYKMYGVEGKVKGSFRKSFRWLKDRYSQVVHGWR</sequence>
<dbReference type="GeneID" id="115741122"/>
<dbReference type="RefSeq" id="XP_030530707.1">
    <property type="nucleotide sequence ID" value="XM_030674847.1"/>
</dbReference>
<dbReference type="AlphaFoldDB" id="A0A8B8P7J5"/>
<protein>
    <submittedName>
        <fullName evidence="2">Uncharacterized protein LOC115741122</fullName>
    </submittedName>
</protein>
<keyword evidence="1" id="KW-1185">Reference proteome</keyword>
<name>A0A8B8P7J5_9MYRT</name>
<dbReference type="InterPro" id="IPR021899">
    <property type="entry name" value="DUF3511"/>
</dbReference>
<dbReference type="OrthoDB" id="1655903at2759"/>
<proteinExistence type="predicted"/>
<dbReference type="Proteomes" id="UP000827889">
    <property type="component" value="Chromosome 4"/>
</dbReference>
<organism evidence="1 2">
    <name type="scientific">Rhodamnia argentea</name>
    <dbReference type="NCBI Taxonomy" id="178133"/>
    <lineage>
        <taxon>Eukaryota</taxon>
        <taxon>Viridiplantae</taxon>
        <taxon>Streptophyta</taxon>
        <taxon>Embryophyta</taxon>
        <taxon>Tracheophyta</taxon>
        <taxon>Spermatophyta</taxon>
        <taxon>Magnoliopsida</taxon>
        <taxon>eudicotyledons</taxon>
        <taxon>Gunneridae</taxon>
        <taxon>Pentapetalae</taxon>
        <taxon>rosids</taxon>
        <taxon>malvids</taxon>
        <taxon>Myrtales</taxon>
        <taxon>Myrtaceae</taxon>
        <taxon>Myrtoideae</taxon>
        <taxon>Myrteae</taxon>
        <taxon>Australasian group</taxon>
        <taxon>Rhodamnia</taxon>
    </lineage>
</organism>
<dbReference type="Pfam" id="PF12023">
    <property type="entry name" value="DUF3511"/>
    <property type="match status" value="1"/>
</dbReference>
<dbReference type="PANTHER" id="PTHR33193:SF62">
    <property type="entry name" value="FAMILY ABC TRANSPORTER, PUTATIVE (DUF3511)-RELATED"/>
    <property type="match status" value="1"/>
</dbReference>
<evidence type="ECO:0000313" key="2">
    <source>
        <dbReference type="RefSeq" id="XP_030530707.1"/>
    </source>
</evidence>
<dbReference type="KEGG" id="rarg:115741122"/>
<gene>
    <name evidence="2" type="primary">LOC115741122</name>
</gene>